<dbReference type="GO" id="GO:0043461">
    <property type="term" value="P:proton-transporting ATP synthase complex assembly"/>
    <property type="evidence" value="ECO:0007669"/>
    <property type="project" value="InterPro"/>
</dbReference>
<gene>
    <name evidence="5" type="ORF">B5P45_02705</name>
</gene>
<organism evidence="5 6">
    <name type="scientific">Phyllobacterium zundukense</name>
    <dbReference type="NCBI Taxonomy" id="1867719"/>
    <lineage>
        <taxon>Bacteria</taxon>
        <taxon>Pseudomonadati</taxon>
        <taxon>Pseudomonadota</taxon>
        <taxon>Alphaproteobacteria</taxon>
        <taxon>Hyphomicrobiales</taxon>
        <taxon>Phyllobacteriaceae</taxon>
        <taxon>Phyllobacterium</taxon>
    </lineage>
</organism>
<sequence length="264" mass="28888">MRNDLFNMDAKQDLSDPDPVRRAQIQSKLPLPKRFYKEAAVAEREGRFAIELDGRVVKTPARQNLSLPTRAAAQLIADEFSAQEKEIDPARMPATRLANTAIDGIVNDPQAVLEDVLRFASSDMLCYRAGSPERLVNRQTELWDPVIDWAASALGARFVLAEGVMHVEQPREALGAFSVHLGGFSDPFAIAALHMITTLTGSAILALAVANGEISGEDAWKLAHVDEDWTIEHWGEDAEAAARRAIREGEMMAAVKMLEAVSAS</sequence>
<evidence type="ECO:0000313" key="6">
    <source>
        <dbReference type="Proteomes" id="UP000232163"/>
    </source>
</evidence>
<comment type="similarity">
    <text evidence="1">Belongs to the ATP12 family.</text>
</comment>
<keyword evidence="2" id="KW-0809">Transit peptide</keyword>
<dbReference type="PANTHER" id="PTHR21013:SF10">
    <property type="entry name" value="ATP SYNTHASE MITOCHONDRIAL F1 COMPLEX ASSEMBLY FACTOR 2"/>
    <property type="match status" value="1"/>
</dbReference>
<feature type="region of interest" description="Disordered" evidence="4">
    <location>
        <begin position="1"/>
        <end position="20"/>
    </location>
</feature>
<dbReference type="Gene3D" id="3.30.2180.10">
    <property type="entry name" value="ATP12-like"/>
    <property type="match status" value="1"/>
</dbReference>
<evidence type="ECO:0000256" key="2">
    <source>
        <dbReference type="ARBA" id="ARBA00022946"/>
    </source>
</evidence>
<comment type="caution">
    <text evidence="5">The sequence shown here is derived from an EMBL/GenBank/DDBJ whole genome shotgun (WGS) entry which is preliminary data.</text>
</comment>
<protein>
    <submittedName>
        <fullName evidence="5">ATPase</fullName>
    </submittedName>
</protein>
<reference evidence="5 6" key="1">
    <citation type="journal article" date="2017" name="Int J Environ Stud">
        <title>Does the Miocene-Pliocene relict legume Oxytropis triphylla form nitrogen-fixing nodules with a combination of bacterial strains?</title>
        <authorList>
            <person name="Safronova V."/>
            <person name="Belimov A."/>
            <person name="Sazanova A."/>
            <person name="Kuznetsova I."/>
            <person name="Popova J."/>
            <person name="Andronov E."/>
            <person name="Verkhozina A."/>
            <person name="Tikhonovich I."/>
        </authorList>
    </citation>
    <scope>NUCLEOTIDE SEQUENCE [LARGE SCALE GENOMIC DNA]</scope>
    <source>
        <strain evidence="5 6">Tri-38</strain>
    </source>
</reference>
<evidence type="ECO:0000313" key="5">
    <source>
        <dbReference type="EMBL" id="PIO46727.1"/>
    </source>
</evidence>
<dbReference type="Gene3D" id="1.10.3580.10">
    <property type="entry name" value="ATP12 ATPase"/>
    <property type="match status" value="1"/>
</dbReference>
<proteinExistence type="inferred from homology"/>
<dbReference type="Proteomes" id="UP000232163">
    <property type="component" value="Unassembled WGS sequence"/>
</dbReference>
<accession>A0A2N9W4Q9</accession>
<feature type="compositionally biased region" description="Basic and acidic residues" evidence="4">
    <location>
        <begin position="10"/>
        <end position="20"/>
    </location>
</feature>
<dbReference type="SUPFAM" id="SSF160909">
    <property type="entry name" value="ATP12-like"/>
    <property type="match status" value="1"/>
</dbReference>
<keyword evidence="6" id="KW-1185">Reference proteome</keyword>
<dbReference type="InterPro" id="IPR023335">
    <property type="entry name" value="ATP12_ortho_dom_sf"/>
</dbReference>
<dbReference type="InterPro" id="IPR011419">
    <property type="entry name" value="ATP12_ATP_synth-F1-assembly"/>
</dbReference>
<dbReference type="OrthoDB" id="9797825at2"/>
<dbReference type="EMBL" id="MZMT01000003">
    <property type="protein sequence ID" value="PIO46727.1"/>
    <property type="molecule type" value="Genomic_DNA"/>
</dbReference>
<dbReference type="Pfam" id="PF07542">
    <property type="entry name" value="ATP12"/>
    <property type="match status" value="1"/>
</dbReference>
<evidence type="ECO:0000256" key="1">
    <source>
        <dbReference type="ARBA" id="ARBA00008231"/>
    </source>
</evidence>
<evidence type="ECO:0000256" key="3">
    <source>
        <dbReference type="ARBA" id="ARBA00023186"/>
    </source>
</evidence>
<dbReference type="AlphaFoldDB" id="A0A2N9W4Q9"/>
<dbReference type="RefSeq" id="WP_099999138.1">
    <property type="nucleotide sequence ID" value="NZ_CP017940.1"/>
</dbReference>
<dbReference type="InterPro" id="IPR042272">
    <property type="entry name" value="ATP12_ATP_synth-F1-assembly_N"/>
</dbReference>
<evidence type="ECO:0000256" key="4">
    <source>
        <dbReference type="SAM" id="MobiDB-lite"/>
    </source>
</evidence>
<dbReference type="KEGG" id="pht:BLM14_09370"/>
<keyword evidence="3" id="KW-0143">Chaperone</keyword>
<dbReference type="PANTHER" id="PTHR21013">
    <property type="entry name" value="ATP SYNTHASE MITOCHONDRIAL F1 COMPLEX ASSEMBLY FACTOR 2/ATP12 PROTEIN, MITOCHONDRIAL PRECURSOR"/>
    <property type="match status" value="1"/>
</dbReference>
<name>A0A2N9W4Q9_9HYPH</name>